<dbReference type="OrthoDB" id="6375174at2759"/>
<keyword evidence="2 3" id="KW-0143">Chaperone</keyword>
<dbReference type="InterPro" id="IPR016655">
    <property type="entry name" value="PFD3"/>
</dbReference>
<protein>
    <recommendedName>
        <fullName evidence="3">Prefoldin subunit 3</fullName>
    </recommendedName>
</protein>
<sequence>MSSMVEKQQELEGEGKDTSLNLSSITDGANKSGIPKVKFIADIDDFAASFKPVASSEVLIGAFSELFSKFKAYETNLSNKRLTYQQKLPEIEKTLSLVNHLKTKRDEGETITTQYNLCDTVYAKAQLDSSGTVNLWLGANVMLEYTYEEALAYLTEKEVAAKEEYIQVTEDLAFTRNQSITAEVNMSRIYNWDVKNRRDAKAMETALAGK</sequence>
<dbReference type="PANTHER" id="PTHR12409">
    <property type="entry name" value="PREFOLDIN SUBUNIT 3"/>
    <property type="match status" value="1"/>
</dbReference>
<feature type="region of interest" description="Disordered" evidence="4">
    <location>
        <begin position="1"/>
        <end position="24"/>
    </location>
</feature>
<comment type="subunit">
    <text evidence="3">Heterohexamer of two PFD-alpha type and four PFD-beta type subunits.</text>
</comment>
<evidence type="ECO:0000313" key="5">
    <source>
        <dbReference type="EMBL" id="GMI18496.1"/>
    </source>
</evidence>
<reference evidence="6" key="1">
    <citation type="journal article" date="2023" name="Commun. Biol.">
        <title>Genome analysis of Parmales, the sister group of diatoms, reveals the evolutionary specialization of diatoms from phago-mixotrophs to photoautotrophs.</title>
        <authorList>
            <person name="Ban H."/>
            <person name="Sato S."/>
            <person name="Yoshikawa S."/>
            <person name="Yamada K."/>
            <person name="Nakamura Y."/>
            <person name="Ichinomiya M."/>
            <person name="Sato N."/>
            <person name="Blanc-Mathieu R."/>
            <person name="Endo H."/>
            <person name="Kuwata A."/>
            <person name="Ogata H."/>
        </authorList>
    </citation>
    <scope>NUCLEOTIDE SEQUENCE [LARGE SCALE GENOMIC DNA]</scope>
    <source>
        <strain evidence="6">NIES 3700</strain>
    </source>
</reference>
<dbReference type="GO" id="GO:0015631">
    <property type="term" value="F:tubulin binding"/>
    <property type="evidence" value="ECO:0007669"/>
    <property type="project" value="TreeGrafter"/>
</dbReference>
<keyword evidence="6" id="KW-1185">Reference proteome</keyword>
<gene>
    <name evidence="5" type="ORF">TrLO_g14660</name>
</gene>
<dbReference type="GO" id="GO:0005737">
    <property type="term" value="C:cytoplasm"/>
    <property type="evidence" value="ECO:0007669"/>
    <property type="project" value="TreeGrafter"/>
</dbReference>
<dbReference type="InterPro" id="IPR009053">
    <property type="entry name" value="Prefoldin"/>
</dbReference>
<dbReference type="PIRSF" id="PIRSF016396">
    <property type="entry name" value="Prefoldin_subunit_3"/>
    <property type="match status" value="1"/>
</dbReference>
<dbReference type="PANTHER" id="PTHR12409:SF0">
    <property type="entry name" value="PREFOLDIN SUBUNIT 3"/>
    <property type="match status" value="1"/>
</dbReference>
<dbReference type="FunFam" id="1.10.287.370:FF:000001">
    <property type="entry name" value="Prefoldin subunit 3"/>
    <property type="match status" value="1"/>
</dbReference>
<comment type="function">
    <text evidence="3">Binds specifically to cytosolic chaperonin (c-CPN) and transfers target proteins to it. Binds to nascent polypeptide chain and promotes folding in an environment in which there are many competing pathways for nonnative proteins.</text>
</comment>
<proteinExistence type="inferred from homology"/>
<dbReference type="EMBL" id="BRXW01000336">
    <property type="protein sequence ID" value="GMI18496.1"/>
    <property type="molecule type" value="Genomic_DNA"/>
</dbReference>
<accession>A0A9W7FUX2</accession>
<dbReference type="GO" id="GO:0006457">
    <property type="term" value="P:protein folding"/>
    <property type="evidence" value="ECO:0007669"/>
    <property type="project" value="UniProtKB-UniRule"/>
</dbReference>
<feature type="compositionally biased region" description="Basic and acidic residues" evidence="4">
    <location>
        <begin position="7"/>
        <end position="17"/>
    </location>
</feature>
<dbReference type="GO" id="GO:0007021">
    <property type="term" value="P:tubulin complex assembly"/>
    <property type="evidence" value="ECO:0007669"/>
    <property type="project" value="TreeGrafter"/>
</dbReference>
<comment type="similarity">
    <text evidence="1 3">Belongs to the prefoldin subunit alpha family.</text>
</comment>
<dbReference type="GO" id="GO:0016272">
    <property type="term" value="C:prefoldin complex"/>
    <property type="evidence" value="ECO:0007669"/>
    <property type="project" value="UniProtKB-UniRule"/>
</dbReference>
<evidence type="ECO:0000256" key="1">
    <source>
        <dbReference type="ARBA" id="ARBA00010048"/>
    </source>
</evidence>
<evidence type="ECO:0000256" key="3">
    <source>
        <dbReference type="PIRNR" id="PIRNR016396"/>
    </source>
</evidence>
<dbReference type="SUPFAM" id="SSF46579">
    <property type="entry name" value="Prefoldin"/>
    <property type="match status" value="1"/>
</dbReference>
<name>A0A9W7FUX2_9STRA</name>
<dbReference type="AlphaFoldDB" id="A0A9W7FUX2"/>
<dbReference type="Proteomes" id="UP001165122">
    <property type="component" value="Unassembled WGS sequence"/>
</dbReference>
<dbReference type="InterPro" id="IPR004127">
    <property type="entry name" value="Prefoldin_subunit_alpha"/>
</dbReference>
<dbReference type="Gene3D" id="1.10.287.370">
    <property type="match status" value="1"/>
</dbReference>
<evidence type="ECO:0000313" key="6">
    <source>
        <dbReference type="Proteomes" id="UP001165122"/>
    </source>
</evidence>
<evidence type="ECO:0000256" key="4">
    <source>
        <dbReference type="SAM" id="MobiDB-lite"/>
    </source>
</evidence>
<dbReference type="Pfam" id="PF02996">
    <property type="entry name" value="Prefoldin"/>
    <property type="match status" value="1"/>
</dbReference>
<dbReference type="GO" id="GO:0007017">
    <property type="term" value="P:microtubule-based process"/>
    <property type="evidence" value="ECO:0007669"/>
    <property type="project" value="TreeGrafter"/>
</dbReference>
<evidence type="ECO:0000256" key="2">
    <source>
        <dbReference type="ARBA" id="ARBA00023186"/>
    </source>
</evidence>
<dbReference type="CDD" id="cd23156">
    <property type="entry name" value="Prefoldin_3"/>
    <property type="match status" value="1"/>
</dbReference>
<organism evidence="5 6">
    <name type="scientific">Triparma laevis f. longispina</name>
    <dbReference type="NCBI Taxonomy" id="1714387"/>
    <lineage>
        <taxon>Eukaryota</taxon>
        <taxon>Sar</taxon>
        <taxon>Stramenopiles</taxon>
        <taxon>Ochrophyta</taxon>
        <taxon>Bolidophyceae</taxon>
        <taxon>Parmales</taxon>
        <taxon>Triparmaceae</taxon>
        <taxon>Triparma</taxon>
    </lineage>
</organism>
<comment type="caution">
    <text evidence="5">The sequence shown here is derived from an EMBL/GenBank/DDBJ whole genome shotgun (WGS) entry which is preliminary data.</text>
</comment>